<evidence type="ECO:0000256" key="1">
    <source>
        <dbReference type="SAM" id="MobiDB-lite"/>
    </source>
</evidence>
<feature type="region of interest" description="Disordered" evidence="1">
    <location>
        <begin position="697"/>
        <end position="766"/>
    </location>
</feature>
<dbReference type="AlphaFoldDB" id="D8TU80"/>
<dbReference type="Gene3D" id="1.20.1280.50">
    <property type="match status" value="1"/>
</dbReference>
<feature type="domain" description="F-box" evidence="2">
    <location>
        <begin position="98"/>
        <end position="127"/>
    </location>
</feature>
<feature type="compositionally biased region" description="Gly residues" evidence="1">
    <location>
        <begin position="628"/>
        <end position="638"/>
    </location>
</feature>
<dbReference type="OrthoDB" id="549841at2759"/>
<dbReference type="InterPro" id="IPR001810">
    <property type="entry name" value="F-box_dom"/>
</dbReference>
<evidence type="ECO:0000313" key="3">
    <source>
        <dbReference type="EMBL" id="EFJ49100.1"/>
    </source>
</evidence>
<dbReference type="Proteomes" id="UP000001058">
    <property type="component" value="Unassembled WGS sequence"/>
</dbReference>
<name>D8TU80_VOLCA</name>
<protein>
    <recommendedName>
        <fullName evidence="2">F-box domain-containing protein</fullName>
    </recommendedName>
</protein>
<feature type="compositionally biased region" description="Low complexity" evidence="1">
    <location>
        <begin position="223"/>
        <end position="251"/>
    </location>
</feature>
<feature type="region of interest" description="Disordered" evidence="1">
    <location>
        <begin position="1"/>
        <end position="35"/>
    </location>
</feature>
<dbReference type="EMBL" id="GL378337">
    <property type="protein sequence ID" value="EFJ49100.1"/>
    <property type="molecule type" value="Genomic_DNA"/>
</dbReference>
<keyword evidence="4" id="KW-1185">Reference proteome</keyword>
<dbReference type="SUPFAM" id="SSF81383">
    <property type="entry name" value="F-box domain"/>
    <property type="match status" value="1"/>
</dbReference>
<dbReference type="KEGG" id="vcn:VOLCADRAFT_90380"/>
<feature type="compositionally biased region" description="Acidic residues" evidence="1">
    <location>
        <begin position="616"/>
        <end position="627"/>
    </location>
</feature>
<dbReference type="Pfam" id="PF12937">
    <property type="entry name" value="F-box-like"/>
    <property type="match status" value="1"/>
</dbReference>
<dbReference type="RefSeq" id="XP_002949997.1">
    <property type="nucleotide sequence ID" value="XM_002949951.1"/>
</dbReference>
<feature type="region of interest" description="Disordered" evidence="1">
    <location>
        <begin position="616"/>
        <end position="639"/>
    </location>
</feature>
<evidence type="ECO:0000313" key="4">
    <source>
        <dbReference type="Proteomes" id="UP000001058"/>
    </source>
</evidence>
<dbReference type="GeneID" id="9619317"/>
<proteinExistence type="predicted"/>
<gene>
    <name evidence="3" type="ORF">VOLCADRAFT_90380</name>
</gene>
<feature type="region of interest" description="Disordered" evidence="1">
    <location>
        <begin position="221"/>
        <end position="257"/>
    </location>
</feature>
<evidence type="ECO:0000259" key="2">
    <source>
        <dbReference type="Pfam" id="PF12937"/>
    </source>
</evidence>
<accession>D8TU80</accession>
<dbReference type="InterPro" id="IPR036047">
    <property type="entry name" value="F-box-like_dom_sf"/>
</dbReference>
<feature type="compositionally biased region" description="Acidic residues" evidence="1">
    <location>
        <begin position="717"/>
        <end position="735"/>
    </location>
</feature>
<feature type="compositionally biased region" description="Polar residues" evidence="1">
    <location>
        <begin position="22"/>
        <end position="34"/>
    </location>
</feature>
<reference evidence="3 4" key="1">
    <citation type="journal article" date="2010" name="Science">
        <title>Genomic analysis of organismal complexity in the multicellular green alga Volvox carteri.</title>
        <authorList>
            <person name="Prochnik S.E."/>
            <person name="Umen J."/>
            <person name="Nedelcu A.M."/>
            <person name="Hallmann A."/>
            <person name="Miller S.M."/>
            <person name="Nishii I."/>
            <person name="Ferris P."/>
            <person name="Kuo A."/>
            <person name="Mitros T."/>
            <person name="Fritz-Laylin L.K."/>
            <person name="Hellsten U."/>
            <person name="Chapman J."/>
            <person name="Simakov O."/>
            <person name="Rensing S.A."/>
            <person name="Terry A."/>
            <person name="Pangilinan J."/>
            <person name="Kapitonov V."/>
            <person name="Jurka J."/>
            <person name="Salamov A."/>
            <person name="Shapiro H."/>
            <person name="Schmutz J."/>
            <person name="Grimwood J."/>
            <person name="Lindquist E."/>
            <person name="Lucas S."/>
            <person name="Grigoriev I.V."/>
            <person name="Schmitt R."/>
            <person name="Kirk D."/>
            <person name="Rokhsar D.S."/>
        </authorList>
    </citation>
    <scope>NUCLEOTIDE SEQUENCE [LARGE SCALE GENOMIC DNA]</scope>
    <source>
        <strain evidence="4">f. Nagariensis / Eve</strain>
    </source>
</reference>
<organism evidence="4">
    <name type="scientific">Volvox carteri f. nagariensis</name>
    <dbReference type="NCBI Taxonomy" id="3068"/>
    <lineage>
        <taxon>Eukaryota</taxon>
        <taxon>Viridiplantae</taxon>
        <taxon>Chlorophyta</taxon>
        <taxon>core chlorophytes</taxon>
        <taxon>Chlorophyceae</taxon>
        <taxon>CS clade</taxon>
        <taxon>Chlamydomonadales</taxon>
        <taxon>Volvocaceae</taxon>
        <taxon>Volvox</taxon>
    </lineage>
</organism>
<dbReference type="InParanoid" id="D8TU80"/>
<sequence length="850" mass="89170">MDEDTVALVGIRPTGAEAPGPTHNSSAATSSQEVPTHDVLHQTDVLNKVFCWYEIFTEFPCLPYHDPNIPHAQLHVTRHDSFPYTQSSDPQPLNRLRRVSDLANAAMVCRSWCAAARDDQPWQNIYVRQYGEPSPWETCTSYREQCARRVGIRRPYPSPSLPGAPAPGATLEAYDRQYGVRTLTVSYDPVSRALVRAVRSWSLVGHDDLVAVQAIPLEPHPPSSAAAAASPETAAATGAIEPVSDGTTAPAAGGGGGTDADVSIGSLWLCMLTPDGRSPATRPSTLPDVASAAAAADGLRAVAASKCVGDVGGSGGGGGGEGEGEGVMHLTEESVRQIASLAELLPTVMCCGGGLLYLPAGPMGHGLAVWDLTTTSTTITTITTSTTMTMTALSSATGGGCSKTCYPSPLLKRSVTAAASPLPLPYWLISEPHPGRLLAVAADGELAVSGCDGGRLCFWQGRQRVALGVADISDLTQLPVLDIFPIPAARAGSRRHRLWISVCEASGLAAVVLTSPQAPVVHIFRAAPRKRGISYSGGGGGGTDGGAECSGGVGQRLATQIFGGAPSSGLLLYRRQMLTMQVMCSDVMGARFGGSGGSSVRVTLAMCLWNLPMEGEEEGGEAGEEEGGGGGDEVGGGHWSDSWTRLFSSRLQLEHPRTLVLGRMRPVMAASEDLLLLTVPHNVGGRPPHSQVLALELPPPLIPPSGATRGSLSSLSSDEEEIEEEEDDEEADGEGDGIRGLQLSSKDEGAGSDGCRAGVEQERGSRRVRHVRHVRQPQLHGGFSGMMVIPEEERLQWIEVVEDANEVVSAMVPTPRHLALLSEGGRLRLYGIIPEDVVPWTAKVALAGGS</sequence>